<evidence type="ECO:0000256" key="9">
    <source>
        <dbReference type="SAM" id="MobiDB-lite"/>
    </source>
</evidence>
<dbReference type="InterPro" id="IPR039355">
    <property type="entry name" value="Transcription_factor_GATA"/>
</dbReference>
<keyword evidence="2" id="KW-0479">Metal-binding</keyword>
<dbReference type="EnsemblMetazoa" id="GBRI017131-RA">
    <property type="protein sequence ID" value="GBRI017131-PA"/>
    <property type="gene ID" value="GBRI017131"/>
</dbReference>
<evidence type="ECO:0000256" key="3">
    <source>
        <dbReference type="ARBA" id="ARBA00022771"/>
    </source>
</evidence>
<evidence type="ECO:0000256" key="2">
    <source>
        <dbReference type="ARBA" id="ARBA00022723"/>
    </source>
</evidence>
<reference evidence="12" key="1">
    <citation type="submission" date="2014-03" db="EMBL/GenBank/DDBJ databases">
        <authorList>
            <person name="Aksoy S."/>
            <person name="Warren W."/>
            <person name="Wilson R.K."/>
        </authorList>
    </citation>
    <scope>NUCLEOTIDE SEQUENCE [LARGE SCALE GENOMIC DNA]</scope>
    <source>
        <strain evidence="12">IAEA</strain>
    </source>
</reference>
<evidence type="ECO:0000256" key="8">
    <source>
        <dbReference type="PROSITE-ProRule" id="PRU00094"/>
    </source>
</evidence>
<evidence type="ECO:0000256" key="1">
    <source>
        <dbReference type="ARBA" id="ARBA00004123"/>
    </source>
</evidence>
<evidence type="ECO:0000259" key="10">
    <source>
        <dbReference type="PROSITE" id="PS50114"/>
    </source>
</evidence>
<dbReference type="FunFam" id="3.30.50.10:FF:000002">
    <property type="entry name" value="Gata transcription factor gatad"/>
    <property type="match status" value="1"/>
</dbReference>
<dbReference type="STRING" id="37001.A0A1A9WEX2"/>
<dbReference type="SMART" id="SM00868">
    <property type="entry name" value="zf-AD"/>
    <property type="match status" value="1"/>
</dbReference>
<dbReference type="SMART" id="SM00401">
    <property type="entry name" value="ZnF_GATA"/>
    <property type="match status" value="1"/>
</dbReference>
<proteinExistence type="predicted"/>
<dbReference type="GO" id="GO:0000981">
    <property type="term" value="F:DNA-binding transcription factor activity, RNA polymerase II-specific"/>
    <property type="evidence" value="ECO:0007669"/>
    <property type="project" value="TreeGrafter"/>
</dbReference>
<dbReference type="Gene3D" id="3.40.1800.20">
    <property type="match status" value="1"/>
</dbReference>
<accession>A0A1A9WEX2</accession>
<evidence type="ECO:0000256" key="6">
    <source>
        <dbReference type="ARBA" id="ARBA00023163"/>
    </source>
</evidence>
<evidence type="ECO:0000313" key="11">
    <source>
        <dbReference type="EnsemblMetazoa" id="GBRI017131-PA"/>
    </source>
</evidence>
<dbReference type="Proteomes" id="UP000091820">
    <property type="component" value="Unassembled WGS sequence"/>
</dbReference>
<comment type="subcellular location">
    <subcellularLocation>
        <location evidence="1">Nucleus</location>
    </subcellularLocation>
</comment>
<dbReference type="VEuPathDB" id="VectorBase:GBRI017131"/>
<keyword evidence="5" id="KW-0805">Transcription regulation</keyword>
<feature type="region of interest" description="Disordered" evidence="9">
    <location>
        <begin position="616"/>
        <end position="647"/>
    </location>
</feature>
<evidence type="ECO:0000256" key="7">
    <source>
        <dbReference type="ARBA" id="ARBA00023242"/>
    </source>
</evidence>
<evidence type="ECO:0000256" key="5">
    <source>
        <dbReference type="ARBA" id="ARBA00023015"/>
    </source>
</evidence>
<dbReference type="AlphaFoldDB" id="A0A1A9WEX2"/>
<dbReference type="GO" id="GO:0005634">
    <property type="term" value="C:nucleus"/>
    <property type="evidence" value="ECO:0007669"/>
    <property type="project" value="UniProtKB-SubCell"/>
</dbReference>
<dbReference type="SUPFAM" id="SSF57716">
    <property type="entry name" value="Glucocorticoid receptor-like (DNA-binding domain)"/>
    <property type="match status" value="2"/>
</dbReference>
<dbReference type="GO" id="GO:0000122">
    <property type="term" value="P:negative regulation of transcription by RNA polymerase II"/>
    <property type="evidence" value="ECO:0007669"/>
    <property type="project" value="TreeGrafter"/>
</dbReference>
<reference evidence="11" key="2">
    <citation type="submission" date="2020-05" db="UniProtKB">
        <authorList>
            <consortium name="EnsemblMetazoa"/>
        </authorList>
    </citation>
    <scope>IDENTIFICATION</scope>
    <source>
        <strain evidence="11">IAEA</strain>
    </source>
</reference>
<protein>
    <recommendedName>
        <fullName evidence="10">GATA-type domain-containing protein</fullName>
    </recommendedName>
</protein>
<organism evidence="11 12">
    <name type="scientific">Glossina brevipalpis</name>
    <dbReference type="NCBI Taxonomy" id="37001"/>
    <lineage>
        <taxon>Eukaryota</taxon>
        <taxon>Metazoa</taxon>
        <taxon>Ecdysozoa</taxon>
        <taxon>Arthropoda</taxon>
        <taxon>Hexapoda</taxon>
        <taxon>Insecta</taxon>
        <taxon>Pterygota</taxon>
        <taxon>Neoptera</taxon>
        <taxon>Endopterygota</taxon>
        <taxon>Diptera</taxon>
        <taxon>Brachycera</taxon>
        <taxon>Muscomorpha</taxon>
        <taxon>Hippoboscoidea</taxon>
        <taxon>Glossinidae</taxon>
        <taxon>Glossina</taxon>
    </lineage>
</organism>
<keyword evidence="7" id="KW-0539">Nucleus</keyword>
<keyword evidence="4" id="KW-0862">Zinc</keyword>
<keyword evidence="3 8" id="KW-0863">Zinc-finger</keyword>
<evidence type="ECO:0000313" key="12">
    <source>
        <dbReference type="Proteomes" id="UP000091820"/>
    </source>
</evidence>
<dbReference type="PANTHER" id="PTHR10071:SF281">
    <property type="entry name" value="BOX A-BINDING FACTOR-RELATED"/>
    <property type="match status" value="1"/>
</dbReference>
<dbReference type="GO" id="GO:0008270">
    <property type="term" value="F:zinc ion binding"/>
    <property type="evidence" value="ECO:0007669"/>
    <property type="project" value="UniProtKB-KW"/>
</dbReference>
<dbReference type="InterPro" id="IPR013088">
    <property type="entry name" value="Znf_NHR/GATA"/>
</dbReference>
<dbReference type="InterPro" id="IPR000679">
    <property type="entry name" value="Znf_GATA"/>
</dbReference>
<dbReference type="GO" id="GO:0045944">
    <property type="term" value="P:positive regulation of transcription by RNA polymerase II"/>
    <property type="evidence" value="ECO:0007669"/>
    <property type="project" value="TreeGrafter"/>
</dbReference>
<name>A0A1A9WEX2_9MUSC</name>
<dbReference type="CDD" id="cd00202">
    <property type="entry name" value="ZnF_GATA"/>
    <property type="match status" value="1"/>
</dbReference>
<sequence length="734" mass="81788">MCGILKELSNICRLCLTLLQEDEISAHEIFTSDGTQSKACKSTACNVNFEKPENLCSNKMCKSCDKMQMKQNKTDLNQNAKVPDVPLSLTSTKVDINDHITDTPFSILKQHRTHISSLSKHNDKVLQSIFANLGGGDCDDSPPITTQILKCLSLEVLPNDGLPAVVCCNCRSQLKVFWRFKCLAQRADIALRKYLDVYKATEEGLMESSETCLNQTISTKTCVKSSSERMAAKALTELSNSAKAKLFSLKVNKNIQSSFVEDINCTNSIKSENFTKDLSLERNIDTADNSVYEMPNPTSKRFEKLQHDLITSEDKDKNLSLQQQLETAAVLMDISKKVIISPPCSNPESPCLASDSSIKNSVIKSKRPLDSKLTTEMDLSVKKPKLELVNFSDLLISESHNDLSNIKSFGTNEPLNIFDTKEEKLSSDSEHSLDSNRLEMDITTLTERRTPESVASEDHGTDAATTQLWQALAHSAANNVESHETNRLLQLLNKSFTFPVAAPKALLQRDSREEPIALLKSNDEQLIGKVKLSDCIVSTDGNECITNHYISMEDAVYDKKNPKNSTSANSAQKGMSCSNCGTLTTTIWRRNIRGEIVCNACGLYFKLHGINRPHSMRRDTIHTRRRRPKDSEKSDKKKNKSDNYTAETMEKKYIEGISTSLNEKSEDVKLRFGSYANKDIITFIKNNGPISGTEETDGKKQTNVERTSKNKLNDGNDDFVAPLNLVASANNKLT</sequence>
<dbReference type="PROSITE" id="PS00344">
    <property type="entry name" value="GATA_ZN_FINGER_1"/>
    <property type="match status" value="1"/>
</dbReference>
<dbReference type="PANTHER" id="PTHR10071">
    <property type="entry name" value="TRANSCRIPTION FACTOR GATA FAMILY MEMBER"/>
    <property type="match status" value="1"/>
</dbReference>
<keyword evidence="12" id="KW-1185">Reference proteome</keyword>
<dbReference type="Gene3D" id="3.30.50.10">
    <property type="entry name" value="Erythroid Transcription Factor GATA-1, subunit A"/>
    <property type="match status" value="1"/>
</dbReference>
<evidence type="ECO:0000256" key="4">
    <source>
        <dbReference type="ARBA" id="ARBA00022833"/>
    </source>
</evidence>
<feature type="domain" description="GATA-type" evidence="10">
    <location>
        <begin position="571"/>
        <end position="624"/>
    </location>
</feature>
<dbReference type="InterPro" id="IPR012934">
    <property type="entry name" value="Znf_AD"/>
</dbReference>
<keyword evidence="6" id="KW-0804">Transcription</keyword>
<dbReference type="PRINTS" id="PR00619">
    <property type="entry name" value="GATAZNFINGER"/>
</dbReference>
<dbReference type="PROSITE" id="PS50114">
    <property type="entry name" value="GATA_ZN_FINGER_2"/>
    <property type="match status" value="1"/>
</dbReference>
<dbReference type="GO" id="GO:0045165">
    <property type="term" value="P:cell fate commitment"/>
    <property type="evidence" value="ECO:0007669"/>
    <property type="project" value="TreeGrafter"/>
</dbReference>
<dbReference type="GO" id="GO:0000978">
    <property type="term" value="F:RNA polymerase II cis-regulatory region sequence-specific DNA binding"/>
    <property type="evidence" value="ECO:0007669"/>
    <property type="project" value="TreeGrafter"/>
</dbReference>
<dbReference type="Pfam" id="PF00320">
    <property type="entry name" value="GATA"/>
    <property type="match status" value="1"/>
</dbReference>